<evidence type="ECO:0000256" key="3">
    <source>
        <dbReference type="ARBA" id="ARBA00022989"/>
    </source>
</evidence>
<evidence type="ECO:0000256" key="5">
    <source>
        <dbReference type="SAM" id="Phobius"/>
    </source>
</evidence>
<sequence length="256" mass="28819">MTHEQVQNNQYDPRTKLFIVMCLSSLAVFLEDLVLMTGVLIVALGISFYFQSEVLKAIYKLRKFLWIFVAMVFIQSIFTSGGEELFSIGDITVLSSLGVTRGISIILRIMIILVSATIMGTSSSRDIVQGLYQWKIPYELAFMVAIAIRFLPLLKEEAVDIITAIQLRGLELEKVPWGKKIKIYSYLIMPMISSVIVKSRELAIAVEMRGFRAYPTRTSYRVLHLSIKDYAVMFSAGLITAAILSIYFGDFINLAG</sequence>
<proteinExistence type="predicted"/>
<reference evidence="6 7" key="1">
    <citation type="submission" date="2008-04" db="EMBL/GenBank/DDBJ databases">
        <title>Complete sequence of chromosome of Natranaerobius thermophilus JW/NM-WN-LF.</title>
        <authorList>
            <consortium name="US DOE Joint Genome Institute"/>
            <person name="Copeland A."/>
            <person name="Lucas S."/>
            <person name="Lapidus A."/>
            <person name="Glavina del Rio T."/>
            <person name="Dalin E."/>
            <person name="Tice H."/>
            <person name="Bruce D."/>
            <person name="Goodwin L."/>
            <person name="Pitluck S."/>
            <person name="Chertkov O."/>
            <person name="Brettin T."/>
            <person name="Detter J.C."/>
            <person name="Han C."/>
            <person name="Kuske C.R."/>
            <person name="Schmutz J."/>
            <person name="Larimer F."/>
            <person name="Land M."/>
            <person name="Hauser L."/>
            <person name="Kyrpides N."/>
            <person name="Lykidis A."/>
            <person name="Mesbah N.M."/>
            <person name="Wiegel J."/>
        </authorList>
    </citation>
    <scope>NUCLEOTIDE SEQUENCE [LARGE SCALE GENOMIC DNA]</scope>
    <source>
        <strain evidence="7">ATCC BAA-1301 / DSM 18059 / JW/NM-WN-LF</strain>
    </source>
</reference>
<evidence type="ECO:0000256" key="4">
    <source>
        <dbReference type="ARBA" id="ARBA00023136"/>
    </source>
</evidence>
<dbReference type="Proteomes" id="UP000001683">
    <property type="component" value="Chromosome"/>
</dbReference>
<organism evidence="6 7">
    <name type="scientific">Natranaerobius thermophilus (strain ATCC BAA-1301 / DSM 18059 / JW/NM-WN-LF)</name>
    <dbReference type="NCBI Taxonomy" id="457570"/>
    <lineage>
        <taxon>Bacteria</taxon>
        <taxon>Bacillati</taxon>
        <taxon>Bacillota</taxon>
        <taxon>Clostridia</taxon>
        <taxon>Natranaerobiales</taxon>
        <taxon>Natranaerobiaceae</taxon>
        <taxon>Natranaerobius</taxon>
    </lineage>
</organism>
<evidence type="ECO:0000313" key="6">
    <source>
        <dbReference type="EMBL" id="ACB83934.1"/>
    </source>
</evidence>
<name>B2A5A0_NATTJ</name>
<dbReference type="AlphaFoldDB" id="B2A5A0"/>
<keyword evidence="3 5" id="KW-1133">Transmembrane helix</keyword>
<gene>
    <name evidence="6" type="ordered locus">Nther_0337</name>
</gene>
<dbReference type="OrthoDB" id="1707244at2"/>
<dbReference type="CDD" id="cd16914">
    <property type="entry name" value="EcfT"/>
    <property type="match status" value="1"/>
</dbReference>
<dbReference type="STRING" id="457570.Nther_0337"/>
<dbReference type="PANTHER" id="PTHR33514:SF13">
    <property type="entry name" value="PROTEIN ABCI12, CHLOROPLASTIC"/>
    <property type="match status" value="1"/>
</dbReference>
<dbReference type="KEGG" id="nth:Nther_0337"/>
<dbReference type="eggNOG" id="COG0619">
    <property type="taxonomic scope" value="Bacteria"/>
</dbReference>
<keyword evidence="2 5" id="KW-0812">Transmembrane</keyword>
<dbReference type="GO" id="GO:0005886">
    <property type="term" value="C:plasma membrane"/>
    <property type="evidence" value="ECO:0007669"/>
    <property type="project" value="TreeGrafter"/>
</dbReference>
<protein>
    <submittedName>
        <fullName evidence="6">Cobalt transport protein</fullName>
    </submittedName>
</protein>
<dbReference type="InParanoid" id="B2A5A0"/>
<comment type="subcellular location">
    <subcellularLocation>
        <location evidence="1">Membrane</location>
        <topology evidence="1">Multi-pass membrane protein</topology>
    </subcellularLocation>
</comment>
<evidence type="ECO:0000256" key="2">
    <source>
        <dbReference type="ARBA" id="ARBA00022692"/>
    </source>
</evidence>
<dbReference type="EMBL" id="CP001034">
    <property type="protein sequence ID" value="ACB83934.1"/>
    <property type="molecule type" value="Genomic_DNA"/>
</dbReference>
<dbReference type="PANTHER" id="PTHR33514">
    <property type="entry name" value="PROTEIN ABCI12, CHLOROPLASTIC"/>
    <property type="match status" value="1"/>
</dbReference>
<evidence type="ECO:0000256" key="1">
    <source>
        <dbReference type="ARBA" id="ARBA00004141"/>
    </source>
</evidence>
<dbReference type="HOGENOM" id="CLU_056469_2_0_9"/>
<feature type="transmembrane region" description="Helical" evidence="5">
    <location>
        <begin position="102"/>
        <end position="124"/>
    </location>
</feature>
<dbReference type="Pfam" id="PF02361">
    <property type="entry name" value="CbiQ"/>
    <property type="match status" value="1"/>
</dbReference>
<dbReference type="InterPro" id="IPR003339">
    <property type="entry name" value="ABC/ECF_trnsptr_transmembrane"/>
</dbReference>
<feature type="transmembrane region" description="Helical" evidence="5">
    <location>
        <begin position="227"/>
        <end position="248"/>
    </location>
</feature>
<feature type="transmembrane region" description="Helical" evidence="5">
    <location>
        <begin position="33"/>
        <end position="52"/>
    </location>
</feature>
<accession>B2A5A0</accession>
<dbReference type="RefSeq" id="WP_012446822.1">
    <property type="nucleotide sequence ID" value="NC_010718.1"/>
</dbReference>
<feature type="transmembrane region" description="Helical" evidence="5">
    <location>
        <begin position="64"/>
        <end position="82"/>
    </location>
</feature>
<keyword evidence="7" id="KW-1185">Reference proteome</keyword>
<evidence type="ECO:0000313" key="7">
    <source>
        <dbReference type="Proteomes" id="UP000001683"/>
    </source>
</evidence>
<reference evidence="6 7" key="2">
    <citation type="journal article" date="2011" name="J. Bacteriol.">
        <title>Complete genome sequence of the anaerobic, halophilic alkalithermophile Natranaerobius thermophilus JW/NM-WN-LF.</title>
        <authorList>
            <person name="Zhao B."/>
            <person name="Mesbah N.M."/>
            <person name="Dalin E."/>
            <person name="Goodwin L."/>
            <person name="Nolan M."/>
            <person name="Pitluck S."/>
            <person name="Chertkov O."/>
            <person name="Brettin T.S."/>
            <person name="Han J."/>
            <person name="Larimer F.W."/>
            <person name="Land M.L."/>
            <person name="Hauser L."/>
            <person name="Kyrpides N."/>
            <person name="Wiegel J."/>
        </authorList>
    </citation>
    <scope>NUCLEOTIDE SEQUENCE [LARGE SCALE GENOMIC DNA]</scope>
    <source>
        <strain evidence="7">ATCC BAA-1301 / DSM 18059 / JW/NM-WN-LF</strain>
    </source>
</reference>
<keyword evidence="4 5" id="KW-0472">Membrane</keyword>